<proteinExistence type="predicted"/>
<keyword evidence="3" id="KW-1185">Reference proteome</keyword>
<feature type="transmembrane region" description="Helical" evidence="1">
    <location>
        <begin position="31"/>
        <end position="50"/>
    </location>
</feature>
<accession>A0A7W7Z729</accession>
<protein>
    <submittedName>
        <fullName evidence="2">Uncharacterized protein</fullName>
    </submittedName>
</protein>
<dbReference type="EMBL" id="JACHIH010000032">
    <property type="protein sequence ID" value="MBB5049241.1"/>
    <property type="molecule type" value="Genomic_DNA"/>
</dbReference>
<organism evidence="2 3">
    <name type="scientific">Rhodopseudomonas rhenobacensis</name>
    <dbReference type="NCBI Taxonomy" id="87461"/>
    <lineage>
        <taxon>Bacteria</taxon>
        <taxon>Pseudomonadati</taxon>
        <taxon>Pseudomonadota</taxon>
        <taxon>Alphaproteobacteria</taxon>
        <taxon>Hyphomicrobiales</taxon>
        <taxon>Nitrobacteraceae</taxon>
        <taxon>Rhodopseudomonas</taxon>
    </lineage>
</organism>
<gene>
    <name evidence="2" type="ORF">HNR60_004016</name>
</gene>
<comment type="caution">
    <text evidence="2">The sequence shown here is derived from an EMBL/GenBank/DDBJ whole genome shotgun (WGS) entry which is preliminary data.</text>
</comment>
<evidence type="ECO:0000313" key="3">
    <source>
        <dbReference type="Proteomes" id="UP000542353"/>
    </source>
</evidence>
<name>A0A7W7Z729_9BRAD</name>
<dbReference type="Proteomes" id="UP000542353">
    <property type="component" value="Unassembled WGS sequence"/>
</dbReference>
<sequence length="61" mass="6772">MAWDADAMQPIGGEMYCERLAARSRRETRPAITTIILIMIAIKIVIDVLARRRSAAVSDPS</sequence>
<evidence type="ECO:0000256" key="1">
    <source>
        <dbReference type="SAM" id="Phobius"/>
    </source>
</evidence>
<keyword evidence="1" id="KW-0812">Transmembrane</keyword>
<keyword evidence="1" id="KW-0472">Membrane</keyword>
<evidence type="ECO:0000313" key="2">
    <source>
        <dbReference type="EMBL" id="MBB5049241.1"/>
    </source>
</evidence>
<keyword evidence="1" id="KW-1133">Transmembrane helix</keyword>
<dbReference type="AlphaFoldDB" id="A0A7W7Z729"/>
<reference evidence="2 3" key="1">
    <citation type="submission" date="2020-08" db="EMBL/GenBank/DDBJ databases">
        <title>Genomic Encyclopedia of Type Strains, Phase IV (KMG-IV): sequencing the most valuable type-strain genomes for metagenomic binning, comparative biology and taxonomic classification.</title>
        <authorList>
            <person name="Goeker M."/>
        </authorList>
    </citation>
    <scope>NUCLEOTIDE SEQUENCE [LARGE SCALE GENOMIC DNA]</scope>
    <source>
        <strain evidence="2 3">DSM 12706</strain>
    </source>
</reference>
<dbReference type="RefSeq" id="WP_184261262.1">
    <property type="nucleotide sequence ID" value="NZ_JACHIH010000032.1"/>
</dbReference>